<evidence type="ECO:0000313" key="5">
    <source>
        <dbReference type="Proteomes" id="UP000092661"/>
    </source>
</evidence>
<evidence type="ECO:0000313" key="3">
    <source>
        <dbReference type="EMBL" id="EIM07050.1"/>
    </source>
</evidence>
<keyword evidence="1" id="KW-0812">Transmembrane</keyword>
<proteinExistence type="predicted"/>
<name>A0A1C7DHG9_9BACL</name>
<protein>
    <submittedName>
        <fullName evidence="3">Uncharacterized protein</fullName>
    </submittedName>
</protein>
<dbReference type="AlphaFoldDB" id="A0A1C7DHG9"/>
<reference evidence="3 4" key="1">
    <citation type="journal article" date="2012" name="J. Bacteriol.">
        <title>Genome Sequence of the Antarctic Psychrophile Bacterium Planococcus antarcticus DSM 14505.</title>
        <authorList>
            <person name="Margolles A."/>
            <person name="Gueimonde M."/>
            <person name="Sanchez B."/>
        </authorList>
    </citation>
    <scope>NUCLEOTIDE SEQUENCE [LARGE SCALE GENOMIC DNA]</scope>
    <source>
        <strain evidence="3 4">DSM 14505</strain>
    </source>
</reference>
<keyword evidence="1" id="KW-1133">Transmembrane helix</keyword>
<reference evidence="5" key="2">
    <citation type="submission" date="2016-07" db="EMBL/GenBank/DDBJ databases">
        <authorList>
            <person name="See-Too W.S."/>
        </authorList>
    </citation>
    <scope>NUCLEOTIDE SEQUENCE [LARGE SCALE GENOMIC DNA]</scope>
    <source>
        <strain evidence="5">DSM 14505</strain>
    </source>
</reference>
<dbReference type="Proteomes" id="UP000092661">
    <property type="component" value="Chromosome"/>
</dbReference>
<dbReference type="EMBL" id="AJYB01000023">
    <property type="protein sequence ID" value="EIM07050.1"/>
    <property type="molecule type" value="Genomic_DNA"/>
</dbReference>
<dbReference type="EMBL" id="CP016534">
    <property type="protein sequence ID" value="ANU11019.1"/>
    <property type="molecule type" value="Genomic_DNA"/>
</dbReference>
<dbReference type="Proteomes" id="UP000004725">
    <property type="component" value="Unassembled WGS sequence"/>
</dbReference>
<keyword evidence="1" id="KW-0472">Membrane</keyword>
<reference evidence="2" key="3">
    <citation type="submission" date="2016-10" db="EMBL/GenBank/DDBJ databases">
        <authorList>
            <person name="See-Too W.S."/>
        </authorList>
    </citation>
    <scope>NUCLEOTIDE SEQUENCE</scope>
    <source>
        <strain evidence="2">DSM 14505</strain>
    </source>
</reference>
<feature type="transmembrane region" description="Helical" evidence="1">
    <location>
        <begin position="62"/>
        <end position="82"/>
    </location>
</feature>
<dbReference type="OrthoDB" id="2971310at2"/>
<dbReference type="KEGG" id="pana:BBH88_12245"/>
<evidence type="ECO:0000313" key="2">
    <source>
        <dbReference type="EMBL" id="ANU11019.1"/>
    </source>
</evidence>
<dbReference type="RefSeq" id="WP_006829545.1">
    <property type="nucleotide sequence ID" value="NZ_AJYB01000023.1"/>
</dbReference>
<accession>A0A1C7DHG9</accession>
<keyword evidence="5" id="KW-1185">Reference proteome</keyword>
<evidence type="ECO:0000256" key="1">
    <source>
        <dbReference type="SAM" id="Phobius"/>
    </source>
</evidence>
<dbReference type="eggNOG" id="ENOG5033NU2">
    <property type="taxonomic scope" value="Bacteria"/>
</dbReference>
<organism evidence="3 4">
    <name type="scientific">Planococcus antarcticus DSM 14505</name>
    <dbReference type="NCBI Taxonomy" id="1185653"/>
    <lineage>
        <taxon>Bacteria</taxon>
        <taxon>Bacillati</taxon>
        <taxon>Bacillota</taxon>
        <taxon>Bacilli</taxon>
        <taxon>Bacillales</taxon>
        <taxon>Caryophanaceae</taxon>
        <taxon>Planococcus</taxon>
    </lineage>
</organism>
<evidence type="ECO:0000313" key="4">
    <source>
        <dbReference type="Proteomes" id="UP000004725"/>
    </source>
</evidence>
<sequence>MEMKYVWQSLLGAVVIHILYFSAGMAVGYVKTITYKPNFSNVWENAENLPSTVEFVYATSPVLYVVTFLATAIVCNLLLVGYKKLATHPLHMEKL</sequence>
<gene>
    <name evidence="3" type="ORF">A1A1_07739</name>
    <name evidence="2" type="ORF">BBH88_12245</name>
</gene>